<dbReference type="PROSITE" id="PS00107">
    <property type="entry name" value="PROTEIN_KINASE_ATP"/>
    <property type="match status" value="1"/>
</dbReference>
<dbReference type="GO" id="GO:0005524">
    <property type="term" value="F:ATP binding"/>
    <property type="evidence" value="ECO:0007669"/>
    <property type="project" value="UniProtKB-UniRule"/>
</dbReference>
<dbReference type="PROSITE" id="PS50011">
    <property type="entry name" value="PROTEIN_KINASE_DOM"/>
    <property type="match status" value="1"/>
</dbReference>
<protein>
    <recommendedName>
        <fullName evidence="3">non-specific serine/threonine protein kinase</fullName>
        <ecNumber evidence="3">2.7.11.1</ecNumber>
    </recommendedName>
</protein>
<organism evidence="16 17">
    <name type="scientific">Haemonchus contortus</name>
    <name type="common">Barber pole worm</name>
    <dbReference type="NCBI Taxonomy" id="6289"/>
    <lineage>
        <taxon>Eukaryota</taxon>
        <taxon>Metazoa</taxon>
        <taxon>Ecdysozoa</taxon>
        <taxon>Nematoda</taxon>
        <taxon>Chromadorea</taxon>
        <taxon>Rhabditida</taxon>
        <taxon>Rhabditina</taxon>
        <taxon>Rhabditomorpha</taxon>
        <taxon>Strongyloidea</taxon>
        <taxon>Trichostrongylidae</taxon>
        <taxon>Haemonchus</taxon>
    </lineage>
</organism>
<dbReference type="AlphaFoldDB" id="A0A7I4Z1V4"/>
<evidence type="ECO:0000256" key="8">
    <source>
        <dbReference type="ARBA" id="ARBA00022840"/>
    </source>
</evidence>
<reference evidence="17" key="1">
    <citation type="submission" date="2020-12" db="UniProtKB">
        <authorList>
            <consortium name="WormBaseParasite"/>
        </authorList>
    </citation>
    <scope>IDENTIFICATION</scope>
    <source>
        <strain evidence="17">MHco3</strain>
    </source>
</reference>
<dbReference type="PROSITE" id="PS00108">
    <property type="entry name" value="PROTEIN_KINASE_ST"/>
    <property type="match status" value="1"/>
</dbReference>
<dbReference type="EC" id="2.7.11.1" evidence="3"/>
<feature type="binding site" evidence="12">
    <location>
        <position position="117"/>
    </location>
    <ligand>
        <name>ATP</name>
        <dbReference type="ChEBI" id="CHEBI:30616"/>
    </ligand>
</feature>
<comment type="cofactor">
    <cofactor evidence="1">
        <name>Mg(2+)</name>
        <dbReference type="ChEBI" id="CHEBI:18420"/>
    </cofactor>
</comment>
<evidence type="ECO:0000256" key="5">
    <source>
        <dbReference type="ARBA" id="ARBA00022679"/>
    </source>
</evidence>
<evidence type="ECO:0000256" key="3">
    <source>
        <dbReference type="ARBA" id="ARBA00012513"/>
    </source>
</evidence>
<evidence type="ECO:0000256" key="12">
    <source>
        <dbReference type="PROSITE-ProRule" id="PRU10141"/>
    </source>
</evidence>
<dbReference type="GO" id="GO:0004674">
    <property type="term" value="F:protein serine/threonine kinase activity"/>
    <property type="evidence" value="ECO:0007669"/>
    <property type="project" value="UniProtKB-KW"/>
</dbReference>
<keyword evidence="16" id="KW-1185">Reference proteome</keyword>
<feature type="region of interest" description="Disordered" evidence="14">
    <location>
        <begin position="354"/>
        <end position="378"/>
    </location>
</feature>
<comment type="similarity">
    <text evidence="2">Belongs to the protein kinase superfamily. CAMK Ser/Thr protein kinase family. NIM1 subfamily.</text>
</comment>
<name>A0A7I4Z1V4_HAECO</name>
<dbReference type="SUPFAM" id="SSF56112">
    <property type="entry name" value="Protein kinase-like (PK-like)"/>
    <property type="match status" value="1"/>
</dbReference>
<comment type="catalytic activity">
    <reaction evidence="11">
        <text>L-seryl-[protein] + ATP = O-phospho-L-seryl-[protein] + ADP + H(+)</text>
        <dbReference type="Rhea" id="RHEA:17989"/>
        <dbReference type="Rhea" id="RHEA-COMP:9863"/>
        <dbReference type="Rhea" id="RHEA-COMP:11604"/>
        <dbReference type="ChEBI" id="CHEBI:15378"/>
        <dbReference type="ChEBI" id="CHEBI:29999"/>
        <dbReference type="ChEBI" id="CHEBI:30616"/>
        <dbReference type="ChEBI" id="CHEBI:83421"/>
        <dbReference type="ChEBI" id="CHEBI:456216"/>
        <dbReference type="EC" id="2.7.11.1"/>
    </reaction>
</comment>
<keyword evidence="6 12" id="KW-0547">Nucleotide-binding</keyword>
<dbReference type="FunFam" id="1.10.510.10:FF:000571">
    <property type="entry name" value="Maternal embryonic leucine zipper kinase"/>
    <property type="match status" value="1"/>
</dbReference>
<dbReference type="SMART" id="SM00220">
    <property type="entry name" value="S_TKc"/>
    <property type="match status" value="1"/>
</dbReference>
<dbReference type="Gene3D" id="1.10.510.10">
    <property type="entry name" value="Transferase(Phosphotransferase) domain 1"/>
    <property type="match status" value="1"/>
</dbReference>
<sequence>MMAFLSSISTIFNGEHYKRYGCHPDSYVSTSCSPASTDSGYDGSPSQEPRSPSIRSCNSNEDADLNSYSPTTSEESEPLPIHYNIIKDLGSGSFGEVSLIANPLSRSVVSARKIALKRIRLSKLNSKQLEEVDYEVMLQQTLTEANNKYIVRCYGSRVDHVLNEKHIYLEYVDGSDLFEIAMNKGGIDRRRAANYFRQLLQGLSFLHGLYVAHRDIKPENILIDKRGNLKIADFGLADCYRESDDEPDRRLSRICGSYEYLSPQVFNTDYSGPKNDVWSAGIVLIVMLTGDLAWDRADISDTNYALWVNGELPPLLKPLDQSTLSIINDALDIDENRRPTCQQLLKHPWLRTSSKRSYKSNNNGEDEGSVKRSKLHYR</sequence>
<evidence type="ECO:0000256" key="9">
    <source>
        <dbReference type="ARBA" id="ARBA00022842"/>
    </source>
</evidence>
<dbReference type="GO" id="GO:0005737">
    <property type="term" value="C:cytoplasm"/>
    <property type="evidence" value="ECO:0007669"/>
    <property type="project" value="TreeGrafter"/>
</dbReference>
<dbReference type="Proteomes" id="UP000025227">
    <property type="component" value="Unplaced"/>
</dbReference>
<accession>A0A7I4Z1V4</accession>
<dbReference type="InterPro" id="IPR011009">
    <property type="entry name" value="Kinase-like_dom_sf"/>
</dbReference>
<dbReference type="PANTHER" id="PTHR24346">
    <property type="entry name" value="MAP/MICROTUBULE AFFINITY-REGULATING KINASE"/>
    <property type="match status" value="1"/>
</dbReference>
<keyword evidence="7" id="KW-0418">Kinase</keyword>
<evidence type="ECO:0000256" key="14">
    <source>
        <dbReference type="SAM" id="MobiDB-lite"/>
    </source>
</evidence>
<feature type="region of interest" description="Disordered" evidence="14">
    <location>
        <begin position="33"/>
        <end position="76"/>
    </location>
</feature>
<evidence type="ECO:0000256" key="6">
    <source>
        <dbReference type="ARBA" id="ARBA00022741"/>
    </source>
</evidence>
<evidence type="ECO:0000256" key="1">
    <source>
        <dbReference type="ARBA" id="ARBA00001946"/>
    </source>
</evidence>
<evidence type="ECO:0000313" key="17">
    <source>
        <dbReference type="WBParaSite" id="HCON_00161400-00001"/>
    </source>
</evidence>
<dbReference type="Pfam" id="PF00069">
    <property type="entry name" value="Pkinase"/>
    <property type="match status" value="1"/>
</dbReference>
<feature type="compositionally biased region" description="Polar residues" evidence="14">
    <location>
        <begin position="33"/>
        <end position="60"/>
    </location>
</feature>
<keyword evidence="5" id="KW-0808">Transferase</keyword>
<evidence type="ECO:0000313" key="16">
    <source>
        <dbReference type="Proteomes" id="UP000025227"/>
    </source>
</evidence>
<evidence type="ECO:0000256" key="10">
    <source>
        <dbReference type="ARBA" id="ARBA00047899"/>
    </source>
</evidence>
<comment type="catalytic activity">
    <reaction evidence="10">
        <text>L-threonyl-[protein] + ATP = O-phospho-L-threonyl-[protein] + ADP + H(+)</text>
        <dbReference type="Rhea" id="RHEA:46608"/>
        <dbReference type="Rhea" id="RHEA-COMP:11060"/>
        <dbReference type="Rhea" id="RHEA-COMP:11605"/>
        <dbReference type="ChEBI" id="CHEBI:15378"/>
        <dbReference type="ChEBI" id="CHEBI:30013"/>
        <dbReference type="ChEBI" id="CHEBI:30616"/>
        <dbReference type="ChEBI" id="CHEBI:61977"/>
        <dbReference type="ChEBI" id="CHEBI:456216"/>
        <dbReference type="EC" id="2.7.11.1"/>
    </reaction>
</comment>
<dbReference type="PANTHER" id="PTHR24346:SF107">
    <property type="entry name" value="SERINE_THREONINE-PROTEIN KINASE CHK1"/>
    <property type="match status" value="1"/>
</dbReference>
<dbReference type="OrthoDB" id="5784800at2759"/>
<dbReference type="OMA" id="IYLEYVD"/>
<keyword evidence="8 12" id="KW-0067">ATP-binding</keyword>
<evidence type="ECO:0000256" key="11">
    <source>
        <dbReference type="ARBA" id="ARBA00048679"/>
    </source>
</evidence>
<dbReference type="WBParaSite" id="HCON_00161400-00001">
    <property type="protein sequence ID" value="HCON_00161400-00001"/>
    <property type="gene ID" value="HCON_00161400"/>
</dbReference>
<keyword evidence="9" id="KW-0460">Magnesium</keyword>
<evidence type="ECO:0000256" key="2">
    <source>
        <dbReference type="ARBA" id="ARBA00010791"/>
    </source>
</evidence>
<evidence type="ECO:0000256" key="13">
    <source>
        <dbReference type="RuleBase" id="RU000304"/>
    </source>
</evidence>
<dbReference type="InterPro" id="IPR000719">
    <property type="entry name" value="Prot_kinase_dom"/>
</dbReference>
<evidence type="ECO:0000256" key="4">
    <source>
        <dbReference type="ARBA" id="ARBA00022527"/>
    </source>
</evidence>
<dbReference type="GO" id="GO:0035556">
    <property type="term" value="P:intracellular signal transduction"/>
    <property type="evidence" value="ECO:0007669"/>
    <property type="project" value="TreeGrafter"/>
</dbReference>
<keyword evidence="4 13" id="KW-0723">Serine/threonine-protein kinase</keyword>
<feature type="domain" description="Protein kinase" evidence="15">
    <location>
        <begin position="83"/>
        <end position="350"/>
    </location>
</feature>
<dbReference type="InterPro" id="IPR017441">
    <property type="entry name" value="Protein_kinase_ATP_BS"/>
</dbReference>
<proteinExistence type="inferred from homology"/>
<evidence type="ECO:0000259" key="15">
    <source>
        <dbReference type="PROSITE" id="PS50011"/>
    </source>
</evidence>
<dbReference type="InterPro" id="IPR008271">
    <property type="entry name" value="Ser/Thr_kinase_AS"/>
</dbReference>
<evidence type="ECO:0000256" key="7">
    <source>
        <dbReference type="ARBA" id="ARBA00022777"/>
    </source>
</evidence>